<dbReference type="PANTHER" id="PTHR21137">
    <property type="entry name" value="ODORANT RECEPTOR"/>
    <property type="match status" value="1"/>
</dbReference>
<evidence type="ECO:0000313" key="10">
    <source>
        <dbReference type="EMBL" id="KAL0117023.1"/>
    </source>
</evidence>
<protein>
    <submittedName>
        <fullName evidence="10">Uncharacterized protein</fullName>
    </submittedName>
</protein>
<keyword evidence="8" id="KW-0675">Receptor</keyword>
<dbReference type="GO" id="GO:0004984">
    <property type="term" value="F:olfactory receptor activity"/>
    <property type="evidence" value="ECO:0007669"/>
    <property type="project" value="InterPro"/>
</dbReference>
<keyword evidence="3" id="KW-0716">Sensory transduction</keyword>
<dbReference type="Proteomes" id="UP001430953">
    <property type="component" value="Unassembled WGS sequence"/>
</dbReference>
<dbReference type="GO" id="GO:0005549">
    <property type="term" value="F:odorant binding"/>
    <property type="evidence" value="ECO:0007669"/>
    <property type="project" value="InterPro"/>
</dbReference>
<organism evidence="10 11">
    <name type="scientific">Cardiocondyla obscurior</name>
    <dbReference type="NCBI Taxonomy" id="286306"/>
    <lineage>
        <taxon>Eukaryota</taxon>
        <taxon>Metazoa</taxon>
        <taxon>Ecdysozoa</taxon>
        <taxon>Arthropoda</taxon>
        <taxon>Hexapoda</taxon>
        <taxon>Insecta</taxon>
        <taxon>Pterygota</taxon>
        <taxon>Neoptera</taxon>
        <taxon>Endopterygota</taxon>
        <taxon>Hymenoptera</taxon>
        <taxon>Apocrita</taxon>
        <taxon>Aculeata</taxon>
        <taxon>Formicoidea</taxon>
        <taxon>Formicidae</taxon>
        <taxon>Myrmicinae</taxon>
        <taxon>Cardiocondyla</taxon>
    </lineage>
</organism>
<evidence type="ECO:0000256" key="5">
    <source>
        <dbReference type="ARBA" id="ARBA00022725"/>
    </source>
</evidence>
<dbReference type="GO" id="GO:0007165">
    <property type="term" value="P:signal transduction"/>
    <property type="evidence" value="ECO:0007669"/>
    <property type="project" value="UniProtKB-KW"/>
</dbReference>
<comment type="subcellular location">
    <subcellularLocation>
        <location evidence="1">Cell membrane</location>
        <topology evidence="1">Multi-pass membrane protein</topology>
    </subcellularLocation>
</comment>
<evidence type="ECO:0000313" key="11">
    <source>
        <dbReference type="Proteomes" id="UP001430953"/>
    </source>
</evidence>
<evidence type="ECO:0000256" key="4">
    <source>
        <dbReference type="ARBA" id="ARBA00022692"/>
    </source>
</evidence>
<evidence type="ECO:0000256" key="7">
    <source>
        <dbReference type="ARBA" id="ARBA00023136"/>
    </source>
</evidence>
<keyword evidence="6" id="KW-1133">Transmembrane helix</keyword>
<dbReference type="Pfam" id="PF02949">
    <property type="entry name" value="7tm_6"/>
    <property type="match status" value="1"/>
</dbReference>
<comment type="caution">
    <text evidence="10">The sequence shown here is derived from an EMBL/GenBank/DDBJ whole genome shotgun (WGS) entry which is preliminary data.</text>
</comment>
<evidence type="ECO:0000256" key="9">
    <source>
        <dbReference type="ARBA" id="ARBA00023224"/>
    </source>
</evidence>
<keyword evidence="2" id="KW-1003">Cell membrane</keyword>
<keyword evidence="11" id="KW-1185">Reference proteome</keyword>
<evidence type="ECO:0000256" key="6">
    <source>
        <dbReference type="ARBA" id="ARBA00022989"/>
    </source>
</evidence>
<dbReference type="AlphaFoldDB" id="A0AAW2FP25"/>
<dbReference type="GO" id="GO:0005886">
    <property type="term" value="C:plasma membrane"/>
    <property type="evidence" value="ECO:0007669"/>
    <property type="project" value="UniProtKB-SubCell"/>
</dbReference>
<dbReference type="PANTHER" id="PTHR21137:SF35">
    <property type="entry name" value="ODORANT RECEPTOR 19A-RELATED"/>
    <property type="match status" value="1"/>
</dbReference>
<reference evidence="10 11" key="1">
    <citation type="submission" date="2023-03" db="EMBL/GenBank/DDBJ databases">
        <title>High recombination rates correlate with genetic variation in Cardiocondyla obscurior ants.</title>
        <authorList>
            <person name="Errbii M."/>
        </authorList>
    </citation>
    <scope>NUCLEOTIDE SEQUENCE [LARGE SCALE GENOMIC DNA]</scope>
    <source>
        <strain evidence="10">Alpha-2009</strain>
        <tissue evidence="10">Whole body</tissue>
    </source>
</reference>
<proteinExistence type="predicted"/>
<keyword evidence="9" id="KW-0807">Transducer</keyword>
<gene>
    <name evidence="10" type="ORF">PUN28_010117</name>
</gene>
<dbReference type="InterPro" id="IPR004117">
    <property type="entry name" value="7tm6_olfct_rcpt"/>
</dbReference>
<evidence type="ECO:0000256" key="8">
    <source>
        <dbReference type="ARBA" id="ARBA00023170"/>
    </source>
</evidence>
<evidence type="ECO:0000256" key="3">
    <source>
        <dbReference type="ARBA" id="ARBA00022606"/>
    </source>
</evidence>
<evidence type="ECO:0000256" key="2">
    <source>
        <dbReference type="ARBA" id="ARBA00022475"/>
    </source>
</evidence>
<keyword evidence="4" id="KW-0812">Transmembrane</keyword>
<keyword evidence="7" id="KW-0472">Membrane</keyword>
<keyword evidence="5" id="KW-0552">Olfaction</keyword>
<name>A0AAW2FP25_9HYME</name>
<sequence length="88" mass="10085">MSFNIFIFCYIGETVTEQCKQVGETVYMTNWYRLPHKTARGLILIISRSNNVIKLTAGKLVYLSIATYGDVMKSSMIYLNMLRTMTTS</sequence>
<dbReference type="EMBL" id="JADYXP020000009">
    <property type="protein sequence ID" value="KAL0117023.1"/>
    <property type="molecule type" value="Genomic_DNA"/>
</dbReference>
<accession>A0AAW2FP25</accession>
<evidence type="ECO:0000256" key="1">
    <source>
        <dbReference type="ARBA" id="ARBA00004651"/>
    </source>
</evidence>